<keyword evidence="3" id="KW-0540">Nuclease</keyword>
<dbReference type="PIRSF" id="PIRSF033091">
    <property type="entry name" value="Pesterase_YhaO"/>
    <property type="match status" value="1"/>
</dbReference>
<dbReference type="Gene3D" id="3.60.21.10">
    <property type="match status" value="1"/>
</dbReference>
<reference evidence="3" key="1">
    <citation type="submission" date="2020-01" db="EMBL/GenBank/DDBJ databases">
        <title>Vaginal microbiome of pregnant Indian women: Insights into the genome of dominants Lactobacillus species.</title>
        <authorList>
            <person name="Das B."/>
            <person name="Mehta O."/>
            <person name="Ghosh T.S."/>
            <person name="Kothidar A."/>
            <person name="Gowtham M.R."/>
            <person name="Mitra R."/>
            <person name="Kshetrapal P."/>
            <person name="Wadhwa N."/>
            <person name="Thiruvengadam R."/>
            <person name="Nair G.B."/>
            <person name="Bhatnagar S."/>
            <person name="Das B."/>
        </authorList>
    </citation>
    <scope>NUCLEOTIDE SEQUENCE</scope>
    <source>
        <strain evidence="3">Indica</strain>
    </source>
</reference>
<protein>
    <submittedName>
        <fullName evidence="3">DNA repair exonuclease</fullName>
    </submittedName>
</protein>
<dbReference type="InterPro" id="IPR050535">
    <property type="entry name" value="DNA_Repair-Maintenance_Comp"/>
</dbReference>
<dbReference type="Pfam" id="PF00149">
    <property type="entry name" value="Metallophos"/>
    <property type="match status" value="1"/>
</dbReference>
<evidence type="ECO:0000313" key="3">
    <source>
        <dbReference type="EMBL" id="NDJ74282.1"/>
    </source>
</evidence>
<evidence type="ECO:0000259" key="2">
    <source>
        <dbReference type="Pfam" id="PF00149"/>
    </source>
</evidence>
<organism evidence="3">
    <name type="scientific">Lactobacillus paragasseri</name>
    <dbReference type="NCBI Taxonomy" id="2107999"/>
    <lineage>
        <taxon>Bacteria</taxon>
        <taxon>Bacillati</taxon>
        <taxon>Bacillota</taxon>
        <taxon>Bacilli</taxon>
        <taxon>Lactobacillales</taxon>
        <taxon>Lactobacillaceae</taxon>
        <taxon>Lactobacillus</taxon>
    </lineage>
</organism>
<accession>A0A6B2FZ12</accession>
<dbReference type="AlphaFoldDB" id="A0A6B2FZ12"/>
<dbReference type="PANTHER" id="PTHR30337:SF7">
    <property type="entry name" value="PHOSPHOESTERASE"/>
    <property type="match status" value="1"/>
</dbReference>
<proteinExistence type="predicted"/>
<keyword evidence="1" id="KW-0378">Hydrolase</keyword>
<dbReference type="InterPro" id="IPR014576">
    <property type="entry name" value="Pesterase_YhaO"/>
</dbReference>
<feature type="domain" description="Calcineurin-like phosphoesterase" evidence="2">
    <location>
        <begin position="1"/>
        <end position="199"/>
    </location>
</feature>
<keyword evidence="3" id="KW-0269">Exonuclease</keyword>
<dbReference type="InterPro" id="IPR029052">
    <property type="entry name" value="Metallo-depent_PP-like"/>
</dbReference>
<evidence type="ECO:0000256" key="1">
    <source>
        <dbReference type="ARBA" id="ARBA00022801"/>
    </source>
</evidence>
<dbReference type="GO" id="GO:0004527">
    <property type="term" value="F:exonuclease activity"/>
    <property type="evidence" value="ECO:0007669"/>
    <property type="project" value="UniProtKB-KW"/>
</dbReference>
<dbReference type="InterPro" id="IPR041796">
    <property type="entry name" value="Mre11_N"/>
</dbReference>
<dbReference type="CDD" id="cd00840">
    <property type="entry name" value="MPP_Mre11_N"/>
    <property type="match status" value="1"/>
</dbReference>
<gene>
    <name evidence="3" type="ORF">GWG61_07310</name>
</gene>
<dbReference type="SUPFAM" id="SSF56300">
    <property type="entry name" value="Metallo-dependent phosphatases"/>
    <property type="match status" value="1"/>
</dbReference>
<dbReference type="PANTHER" id="PTHR30337">
    <property type="entry name" value="COMPONENT OF ATP-DEPENDENT DSDNA EXONUCLEASE"/>
    <property type="match status" value="1"/>
</dbReference>
<dbReference type="RefSeq" id="WP_162014159.1">
    <property type="nucleotide sequence ID" value="NZ_CAZZQF010000001.1"/>
</dbReference>
<name>A0A6B2FZ12_9LACO</name>
<dbReference type="EMBL" id="JAADJO010000017">
    <property type="protein sequence ID" value="NDJ74282.1"/>
    <property type="molecule type" value="Genomic_DNA"/>
</dbReference>
<comment type="caution">
    <text evidence="3">The sequence shown here is derived from an EMBL/GenBank/DDBJ whole genome shotgun (WGS) entry which is preliminary data.</text>
</comment>
<sequence>MKFMHLADAHLDSPFQGLSFLPSNEFNNIKQSTQKSFTKAIDTALDQKADLVLIAGDTFDSVHPSPQSQLFFNREVKRLTDQEIQVVMILGNHDYLNPDEMILPQTSYFKLLGPDEQVETADFKTKSEFPYTVAGFSYQHNHIEVDKISEFPKRGDNFTIGLMHAGAKTTATYQNVYAPFTTAEIKDLNYNYFALGHIHLRQTLSEKPLIVYSGNLQGRHINEQGAKGVYIGTVDESTKEINLDFVETAPIIWQMMTLNLDQAISQTDLTKQIIEVLTKNNTQQTLFGLTIQGAQYLSEQELELINDSDYWLQLANSLKFNSRLVKVYLTNNEKLQLKTADKEAFDQAENETFELDKIYSLANDLSKKSDYVADLLKQPEFIDEVKELAQVKLGQKLKDMDDETNPN</sequence>
<dbReference type="InterPro" id="IPR004843">
    <property type="entry name" value="Calcineurin-like_PHP"/>
</dbReference>